<keyword evidence="2" id="KW-1185">Reference proteome</keyword>
<accession>A0A9W6NLX0</accession>
<evidence type="ECO:0000313" key="2">
    <source>
        <dbReference type="Proteomes" id="UP001143480"/>
    </source>
</evidence>
<comment type="caution">
    <text evidence="1">The sequence shown here is derived from an EMBL/GenBank/DDBJ whole genome shotgun (WGS) entry which is preliminary data.</text>
</comment>
<dbReference type="AlphaFoldDB" id="A0A9W6NLX0"/>
<sequence>MKPYAPAMSFTVPPPRVADIAQVALVIVFAGVNEYEPLVSSMPASPHRRSCKWRSRTETTEMSAAPTPAGLTPPLNVGVYIDGFNLYYGARGLMGGAGRPGWRWLDLRKLAASIVAAHPQWSNAQVSRVVYCTAPINGADNRSGATDQEIYLRALRAANAVDKVEMGRYITKLVKAPLAVRGPNGRPTLYTSDWPTMIQDANGQPVPNARFMVSVMQREEKGSDVNVASHLLLDLLHKRVNAAVVISNDSDLAFPVAEARTLIPVGVVNPSSNFTAGALRGSPTGGVGQHWWYQLSVADLTAAQLPTQIGVLTRPNGW</sequence>
<dbReference type="Proteomes" id="UP001143480">
    <property type="component" value="Unassembled WGS sequence"/>
</dbReference>
<evidence type="ECO:0000313" key="1">
    <source>
        <dbReference type="EMBL" id="GLL01317.1"/>
    </source>
</evidence>
<name>A0A9W6NLX0_9ACTN</name>
<dbReference type="Gene3D" id="3.40.50.1010">
    <property type="entry name" value="5'-nuclease"/>
    <property type="match status" value="1"/>
</dbReference>
<dbReference type="CDD" id="cd18722">
    <property type="entry name" value="PIN_NicB-like"/>
    <property type="match status" value="1"/>
</dbReference>
<reference evidence="1" key="2">
    <citation type="submission" date="2023-01" db="EMBL/GenBank/DDBJ databases">
        <authorList>
            <person name="Sun Q."/>
            <person name="Evtushenko L."/>
        </authorList>
    </citation>
    <scope>NUCLEOTIDE SEQUENCE</scope>
    <source>
        <strain evidence="1">VKM Ac-1321</strain>
    </source>
</reference>
<protein>
    <recommendedName>
        <fullName evidence="3">NYN domain-containing protein</fullName>
    </recommendedName>
</protein>
<organism evidence="1 2">
    <name type="scientific">Dactylosporangium matsuzakiense</name>
    <dbReference type="NCBI Taxonomy" id="53360"/>
    <lineage>
        <taxon>Bacteria</taxon>
        <taxon>Bacillati</taxon>
        <taxon>Actinomycetota</taxon>
        <taxon>Actinomycetes</taxon>
        <taxon>Micromonosporales</taxon>
        <taxon>Micromonosporaceae</taxon>
        <taxon>Dactylosporangium</taxon>
    </lineage>
</organism>
<gene>
    <name evidence="1" type="ORF">GCM10017581_030580</name>
</gene>
<proteinExistence type="predicted"/>
<evidence type="ECO:0008006" key="3">
    <source>
        <dbReference type="Google" id="ProtNLM"/>
    </source>
</evidence>
<dbReference type="EMBL" id="BSFP01000014">
    <property type="protein sequence ID" value="GLL01317.1"/>
    <property type="molecule type" value="Genomic_DNA"/>
</dbReference>
<reference evidence="1" key="1">
    <citation type="journal article" date="2014" name="Int. J. Syst. Evol. Microbiol.">
        <title>Complete genome sequence of Corynebacterium casei LMG S-19264T (=DSM 44701T), isolated from a smear-ripened cheese.</title>
        <authorList>
            <consortium name="US DOE Joint Genome Institute (JGI-PGF)"/>
            <person name="Walter F."/>
            <person name="Albersmeier A."/>
            <person name="Kalinowski J."/>
            <person name="Ruckert C."/>
        </authorList>
    </citation>
    <scope>NUCLEOTIDE SEQUENCE</scope>
    <source>
        <strain evidence="1">VKM Ac-1321</strain>
    </source>
</reference>